<feature type="compositionally biased region" description="Low complexity" evidence="1">
    <location>
        <begin position="62"/>
        <end position="76"/>
    </location>
</feature>
<dbReference type="SUPFAM" id="SSF56112">
    <property type="entry name" value="Protein kinase-like (PK-like)"/>
    <property type="match status" value="1"/>
</dbReference>
<name>A0A089N663_BHV1K</name>
<sequence length="495" mass="52314">MQSQRRRQRRRARLGLPLLSGRDGRPTAPPDPPRRLFSAPASGAPGGADLLAAAAVLPPSPPRAAGSALRRAPIRPASRRRRRSRAHILRLAAVERPGCPVFVADASLRMPSAAELAGPAQLRGAGGYGSVVVHEAAGVAVKTFASAADFEHELLVTLLAGECSLRALRHARADAIIRPCGFSLRRRQLALPAYDADLVAYAEAAGRAVLSPAALAAIERAFVGLGRAVVFLNASCGLAHLDIKGGNIFVNTAGALITRAVLGDFSLMTLTAQSALADAEFLVSTDDGNGDGASDAVAGGRLRLRLPPDARMPDPEIVMGHCATRPSEMLLDFLNRHGLRGRPEPLPADLGLAIDLYALGHALLELVLTGARETPEVQCARRQGALHMSARRVTCGLVIGILAHRCALLPLVFPATPRTAACGVPWDEPAAVRAAIGNVAIRAAFDRTTEAHRARYTERVREALAAAPVRRALELAALFCHPNPRARRAALVLWS</sequence>
<evidence type="ECO:0000259" key="2">
    <source>
        <dbReference type="PROSITE" id="PS50011"/>
    </source>
</evidence>
<dbReference type="GO" id="GO:0005524">
    <property type="term" value="F:ATP binding"/>
    <property type="evidence" value="ECO:0007669"/>
    <property type="project" value="InterPro"/>
</dbReference>
<feature type="region of interest" description="Disordered" evidence="1">
    <location>
        <begin position="1"/>
        <end position="43"/>
    </location>
</feature>
<dbReference type="InterPro" id="IPR011009">
    <property type="entry name" value="Kinase-like_dom_sf"/>
</dbReference>
<keyword evidence="3" id="KW-0418">Kinase</keyword>
<dbReference type="InterPro" id="IPR000719">
    <property type="entry name" value="Prot_kinase_dom"/>
</dbReference>
<keyword evidence="3" id="KW-0808">Transferase</keyword>
<evidence type="ECO:0000313" key="3">
    <source>
        <dbReference type="EMBL" id="AIQ80628.1"/>
    </source>
</evidence>
<dbReference type="GO" id="GO:0004674">
    <property type="term" value="F:protein serine/threonine kinase activity"/>
    <property type="evidence" value="ECO:0007669"/>
    <property type="project" value="UniProtKB-KW"/>
</dbReference>
<protein>
    <submittedName>
        <fullName evidence="3">Tegument serine/threonine protein kinase</fullName>
    </submittedName>
</protein>
<accession>A0A089N663</accession>
<organismHost>
    <name type="scientific">Bos taurus</name>
    <name type="common">Bovine</name>
    <dbReference type="NCBI Taxonomy" id="9913"/>
</organismHost>
<dbReference type="Gene3D" id="1.10.510.10">
    <property type="entry name" value="Transferase(Phosphotransferase) domain 1"/>
    <property type="match status" value="1"/>
</dbReference>
<proteinExistence type="predicted"/>
<feature type="region of interest" description="Disordered" evidence="1">
    <location>
        <begin position="62"/>
        <end position="81"/>
    </location>
</feature>
<evidence type="ECO:0000256" key="1">
    <source>
        <dbReference type="SAM" id="MobiDB-lite"/>
    </source>
</evidence>
<reference evidence="3 4" key="1">
    <citation type="submission" date="2014-07" db="EMBL/GenBank/DDBJ databases">
        <title>Bovine herpesvirus type 1.2b (BoHV-1.2b): Four Complete Genome Sequences of BoHV-1.2b Genital and Respiratory Isolates and Comparative Analysis with BoHV-1.1.</title>
        <authorList>
            <person name="d'Offay J.M."/>
            <person name="Fulton R.W."/>
            <person name="Eberle R."/>
            <person name="Kirkland P.D."/>
        </authorList>
    </citation>
    <scope>NUCLEOTIDE SEQUENCE [LARGE SCALE GENOMIC DNA]</scope>
    <source>
        <strain evidence="3">K22</strain>
    </source>
</reference>
<dbReference type="PROSITE" id="PS00108">
    <property type="entry name" value="PROTEIN_KINASE_ST"/>
    <property type="match status" value="1"/>
</dbReference>
<feature type="domain" description="Protein kinase" evidence="2">
    <location>
        <begin position="117"/>
        <end position="484"/>
    </location>
</feature>
<organism evidence="3 4">
    <name type="scientific">Bovine herpesvirus 1.2 (strain K22)</name>
    <name type="common">BoHV-1</name>
    <name type="synonym">Infectious bovine rhinotracheitis virus</name>
    <dbReference type="NCBI Taxonomy" id="31519"/>
    <lineage>
        <taxon>Viruses</taxon>
        <taxon>Duplodnaviria</taxon>
        <taxon>Heunggongvirae</taxon>
        <taxon>Peploviricota</taxon>
        <taxon>Herviviricetes</taxon>
        <taxon>Herpesvirales</taxon>
        <taxon>Orthoherpesviridae</taxon>
        <taxon>Alphaherpesvirinae</taxon>
        <taxon>Varicellovirus</taxon>
        <taxon>Varicellovirus bovinealpha1</taxon>
    </lineage>
</organism>
<feature type="compositionally biased region" description="Basic residues" evidence="1">
    <location>
        <begin position="1"/>
        <end position="13"/>
    </location>
</feature>
<dbReference type="InterPro" id="IPR008271">
    <property type="entry name" value="Ser/Thr_kinase_AS"/>
</dbReference>
<keyword evidence="3" id="KW-0723">Serine/threonine-protein kinase</keyword>
<dbReference type="Proteomes" id="UP000170085">
    <property type="component" value="Segment"/>
</dbReference>
<dbReference type="PROSITE" id="PS50011">
    <property type="entry name" value="PROTEIN_KINASE_DOM"/>
    <property type="match status" value="1"/>
</dbReference>
<gene>
    <name evidence="3" type="primary">UL13</name>
</gene>
<evidence type="ECO:0000313" key="4">
    <source>
        <dbReference type="Proteomes" id="UP000170085"/>
    </source>
</evidence>
<dbReference type="EMBL" id="KM258880">
    <property type="protein sequence ID" value="AIQ80628.1"/>
    <property type="molecule type" value="Genomic_DNA"/>
</dbReference>